<dbReference type="EMBL" id="JAUEPP010000006">
    <property type="protein sequence ID" value="KAK3340552.1"/>
    <property type="molecule type" value="Genomic_DNA"/>
</dbReference>
<evidence type="ECO:0000313" key="3">
    <source>
        <dbReference type="Proteomes" id="UP001278500"/>
    </source>
</evidence>
<evidence type="ECO:0000256" key="1">
    <source>
        <dbReference type="SAM" id="MobiDB-lite"/>
    </source>
</evidence>
<dbReference type="Proteomes" id="UP001278500">
    <property type="component" value="Unassembled WGS sequence"/>
</dbReference>
<name>A0AAE0JAT7_9PEZI</name>
<protein>
    <submittedName>
        <fullName evidence="2">Uncharacterized protein</fullName>
    </submittedName>
</protein>
<comment type="caution">
    <text evidence="2">The sequence shown here is derived from an EMBL/GenBank/DDBJ whole genome shotgun (WGS) entry which is preliminary data.</text>
</comment>
<gene>
    <name evidence="2" type="ORF">B0H65DRAFT_263385</name>
</gene>
<feature type="region of interest" description="Disordered" evidence="1">
    <location>
        <begin position="114"/>
        <end position="139"/>
    </location>
</feature>
<proteinExistence type="predicted"/>
<organism evidence="2 3">
    <name type="scientific">Neurospora tetraspora</name>
    <dbReference type="NCBI Taxonomy" id="94610"/>
    <lineage>
        <taxon>Eukaryota</taxon>
        <taxon>Fungi</taxon>
        <taxon>Dikarya</taxon>
        <taxon>Ascomycota</taxon>
        <taxon>Pezizomycotina</taxon>
        <taxon>Sordariomycetes</taxon>
        <taxon>Sordariomycetidae</taxon>
        <taxon>Sordariales</taxon>
        <taxon>Sordariaceae</taxon>
        <taxon>Neurospora</taxon>
    </lineage>
</organism>
<reference evidence="2" key="1">
    <citation type="journal article" date="2023" name="Mol. Phylogenet. Evol.">
        <title>Genome-scale phylogeny and comparative genomics of the fungal order Sordariales.</title>
        <authorList>
            <person name="Hensen N."/>
            <person name="Bonometti L."/>
            <person name="Westerberg I."/>
            <person name="Brannstrom I.O."/>
            <person name="Guillou S."/>
            <person name="Cros-Aarteil S."/>
            <person name="Calhoun S."/>
            <person name="Haridas S."/>
            <person name="Kuo A."/>
            <person name="Mondo S."/>
            <person name="Pangilinan J."/>
            <person name="Riley R."/>
            <person name="LaButti K."/>
            <person name="Andreopoulos B."/>
            <person name="Lipzen A."/>
            <person name="Chen C."/>
            <person name="Yan M."/>
            <person name="Daum C."/>
            <person name="Ng V."/>
            <person name="Clum A."/>
            <person name="Steindorff A."/>
            <person name="Ohm R.A."/>
            <person name="Martin F."/>
            <person name="Silar P."/>
            <person name="Natvig D.O."/>
            <person name="Lalanne C."/>
            <person name="Gautier V."/>
            <person name="Ament-Velasquez S.L."/>
            <person name="Kruys A."/>
            <person name="Hutchinson M.I."/>
            <person name="Powell A.J."/>
            <person name="Barry K."/>
            <person name="Miller A.N."/>
            <person name="Grigoriev I.V."/>
            <person name="Debuchy R."/>
            <person name="Gladieux P."/>
            <person name="Hiltunen Thoren M."/>
            <person name="Johannesson H."/>
        </authorList>
    </citation>
    <scope>NUCLEOTIDE SEQUENCE</scope>
    <source>
        <strain evidence="2">CBS 560.94</strain>
    </source>
</reference>
<reference evidence="2" key="2">
    <citation type="submission" date="2023-06" db="EMBL/GenBank/DDBJ databases">
        <authorList>
            <consortium name="Lawrence Berkeley National Laboratory"/>
            <person name="Haridas S."/>
            <person name="Hensen N."/>
            <person name="Bonometti L."/>
            <person name="Westerberg I."/>
            <person name="Brannstrom I.O."/>
            <person name="Guillou S."/>
            <person name="Cros-Aarteil S."/>
            <person name="Calhoun S."/>
            <person name="Kuo A."/>
            <person name="Mondo S."/>
            <person name="Pangilinan J."/>
            <person name="Riley R."/>
            <person name="Labutti K."/>
            <person name="Andreopoulos B."/>
            <person name="Lipzen A."/>
            <person name="Chen C."/>
            <person name="Yanf M."/>
            <person name="Daum C."/>
            <person name="Ng V."/>
            <person name="Clum A."/>
            <person name="Steindorff A."/>
            <person name="Ohm R."/>
            <person name="Martin F."/>
            <person name="Silar P."/>
            <person name="Natvig D."/>
            <person name="Lalanne C."/>
            <person name="Gautier V."/>
            <person name="Ament-Velasquez S.L."/>
            <person name="Kruys A."/>
            <person name="Hutchinson M.I."/>
            <person name="Powell A.J."/>
            <person name="Barry K."/>
            <person name="Miller A.N."/>
            <person name="Grigoriev I.V."/>
            <person name="Debuchy R."/>
            <person name="Gladieux P."/>
            <person name="Thoren M.H."/>
            <person name="Johannesson H."/>
        </authorList>
    </citation>
    <scope>NUCLEOTIDE SEQUENCE</scope>
    <source>
        <strain evidence="2">CBS 560.94</strain>
    </source>
</reference>
<dbReference type="GeneID" id="87859802"/>
<dbReference type="RefSeq" id="XP_062679494.1">
    <property type="nucleotide sequence ID" value="XM_062822648.1"/>
</dbReference>
<accession>A0AAE0JAT7</accession>
<evidence type="ECO:0000313" key="2">
    <source>
        <dbReference type="EMBL" id="KAK3340552.1"/>
    </source>
</evidence>
<keyword evidence="3" id="KW-1185">Reference proteome</keyword>
<dbReference type="AlphaFoldDB" id="A0AAE0JAT7"/>
<sequence length="179" mass="20473">MWTSDSTVGRASSIGFCKLQPLLIFVVSWLGFGRTWEVWVMTSGRWYSPLSSECMEGSKTKETGCGSRVARMLRTYDSNSVAFIHRYPARSRPRSLSPPMSLSVPGETSWDSHLHHLHRRSSHRPVSSPPPPLPKPKHDQTLASRLRFHDTNKAKCQFLLSKIYTTKHYTSEMLRDRPT</sequence>